<evidence type="ECO:0000313" key="1">
    <source>
        <dbReference type="EMBL" id="GEM85158.1"/>
    </source>
</evidence>
<name>A0A511R6A6_9DEIN</name>
<dbReference type="Proteomes" id="UP000321197">
    <property type="component" value="Unassembled WGS sequence"/>
</dbReference>
<organism evidence="1 2">
    <name type="scientific">Meiothermus hypogaeus NBRC 106114</name>
    <dbReference type="NCBI Taxonomy" id="1227553"/>
    <lineage>
        <taxon>Bacteria</taxon>
        <taxon>Thermotogati</taxon>
        <taxon>Deinococcota</taxon>
        <taxon>Deinococci</taxon>
        <taxon>Thermales</taxon>
        <taxon>Thermaceae</taxon>
        <taxon>Meiothermus</taxon>
    </lineage>
</organism>
<reference evidence="1 2" key="1">
    <citation type="submission" date="2019-07" db="EMBL/GenBank/DDBJ databases">
        <title>Whole genome shotgun sequence of Meiothermus hypogaeus NBRC 106114.</title>
        <authorList>
            <person name="Hosoyama A."/>
            <person name="Uohara A."/>
            <person name="Ohji S."/>
            <person name="Ichikawa N."/>
        </authorList>
    </citation>
    <scope>NUCLEOTIDE SEQUENCE [LARGE SCALE GENOMIC DNA]</scope>
    <source>
        <strain evidence="1 2">NBRC 106114</strain>
    </source>
</reference>
<gene>
    <name evidence="1" type="ORF">MHY01S_33240</name>
</gene>
<comment type="caution">
    <text evidence="1">The sequence shown here is derived from an EMBL/GenBank/DDBJ whole genome shotgun (WGS) entry which is preliminary data.</text>
</comment>
<sequence length="90" mass="10364">MLFLATLPFVKSARTWGIAAYLALLIERISQAVQFRPRPAFNPAQIRRYEGATRELRLDMPYYPAQSAKGYVLIPKDGYFQQAEEVLEQL</sequence>
<protein>
    <submittedName>
        <fullName evidence="1">Uncharacterized protein</fullName>
    </submittedName>
</protein>
<proteinExistence type="predicted"/>
<evidence type="ECO:0000313" key="2">
    <source>
        <dbReference type="Proteomes" id="UP000321197"/>
    </source>
</evidence>
<dbReference type="AlphaFoldDB" id="A0A511R6A6"/>
<accession>A0A511R6A6</accession>
<dbReference type="EMBL" id="BJXL01000182">
    <property type="protein sequence ID" value="GEM85158.1"/>
    <property type="molecule type" value="Genomic_DNA"/>
</dbReference>